<accession>A0A1G4BSS0</accession>
<dbReference type="Proteomes" id="UP000176998">
    <property type="component" value="Unassembled WGS sequence"/>
</dbReference>
<evidence type="ECO:0000313" key="2">
    <source>
        <dbReference type="EMBL" id="OHF04385.1"/>
    </source>
</evidence>
<dbReference type="RefSeq" id="XP_022481520.1">
    <property type="nucleotide sequence ID" value="XM_022611895.1"/>
</dbReference>
<dbReference type="EMBL" id="MJBS01000002">
    <property type="protein sequence ID" value="OHF04385.1"/>
    <property type="molecule type" value="Genomic_DNA"/>
</dbReference>
<gene>
    <name evidence="2" type="ORF">CORC01_00237</name>
</gene>
<reference evidence="2 3" key="1">
    <citation type="submission" date="2016-09" db="EMBL/GenBank/DDBJ databases">
        <authorList>
            <person name="Capua I."/>
            <person name="De Benedictis P."/>
            <person name="Joannis T."/>
            <person name="Lombin L.H."/>
            <person name="Cattoli G."/>
        </authorList>
    </citation>
    <scope>NUCLEOTIDE SEQUENCE [LARGE SCALE GENOMIC DNA]</scope>
    <source>
        <strain evidence="2 3">IMI 309357</strain>
    </source>
</reference>
<comment type="caution">
    <text evidence="2">The sequence shown here is derived from an EMBL/GenBank/DDBJ whole genome shotgun (WGS) entry which is preliminary data.</text>
</comment>
<dbReference type="GeneID" id="34553405"/>
<proteinExistence type="predicted"/>
<evidence type="ECO:0000256" key="1">
    <source>
        <dbReference type="SAM" id="MobiDB-lite"/>
    </source>
</evidence>
<dbReference type="AlphaFoldDB" id="A0A1G4BSS0"/>
<evidence type="ECO:0000313" key="3">
    <source>
        <dbReference type="Proteomes" id="UP000176998"/>
    </source>
</evidence>
<feature type="non-terminal residue" evidence="2">
    <location>
        <position position="1"/>
    </location>
</feature>
<dbReference type="OrthoDB" id="10620153at2759"/>
<sequence>VNRGPEEEEEKEEKGSRRRATALLRLHLLTLIEDDQRRRGRACKSGAATPANASLPQVRCLTRRDSTRGTDSTHGKEDGREPHEQQQQSTGIDGVCRSMEGLINV</sequence>
<organism evidence="2 3">
    <name type="scientific">Colletotrichum orchidophilum</name>
    <dbReference type="NCBI Taxonomy" id="1209926"/>
    <lineage>
        <taxon>Eukaryota</taxon>
        <taxon>Fungi</taxon>
        <taxon>Dikarya</taxon>
        <taxon>Ascomycota</taxon>
        <taxon>Pezizomycotina</taxon>
        <taxon>Sordariomycetes</taxon>
        <taxon>Hypocreomycetidae</taxon>
        <taxon>Glomerellales</taxon>
        <taxon>Glomerellaceae</taxon>
        <taxon>Colletotrichum</taxon>
    </lineage>
</organism>
<keyword evidence="3" id="KW-1185">Reference proteome</keyword>
<feature type="compositionally biased region" description="Basic and acidic residues" evidence="1">
    <location>
        <begin position="62"/>
        <end position="84"/>
    </location>
</feature>
<protein>
    <submittedName>
        <fullName evidence="2">Uncharacterized protein</fullName>
    </submittedName>
</protein>
<name>A0A1G4BSS0_9PEZI</name>
<feature type="region of interest" description="Disordered" evidence="1">
    <location>
        <begin position="35"/>
        <end position="97"/>
    </location>
</feature>